<keyword evidence="2 3" id="KW-0040">ANK repeat</keyword>
<dbReference type="InterPro" id="IPR002110">
    <property type="entry name" value="Ankyrin_rpt"/>
</dbReference>
<feature type="domain" description="PRANC" evidence="4">
    <location>
        <begin position="385"/>
        <end position="479"/>
    </location>
</feature>
<dbReference type="InterPro" id="IPR051165">
    <property type="entry name" value="Multifunctional_ANK_Repeat"/>
</dbReference>
<feature type="repeat" description="ANK" evidence="3">
    <location>
        <begin position="252"/>
        <end position="284"/>
    </location>
</feature>
<dbReference type="Pfam" id="PF09372">
    <property type="entry name" value="PRANC"/>
    <property type="match status" value="1"/>
</dbReference>
<keyword evidence="1" id="KW-0677">Repeat</keyword>
<dbReference type="PANTHER" id="PTHR24123">
    <property type="entry name" value="ANKYRIN REPEAT-CONTAINING"/>
    <property type="match status" value="1"/>
</dbReference>
<dbReference type="Pfam" id="PF00023">
    <property type="entry name" value="Ank"/>
    <property type="match status" value="1"/>
</dbReference>
<evidence type="ECO:0000256" key="1">
    <source>
        <dbReference type="ARBA" id="ARBA00022737"/>
    </source>
</evidence>
<dbReference type="SUPFAM" id="SSF48403">
    <property type="entry name" value="Ankyrin repeat"/>
    <property type="match status" value="1"/>
</dbReference>
<dbReference type="Gene3D" id="1.25.40.20">
    <property type="entry name" value="Ankyrin repeat-containing domain"/>
    <property type="match status" value="3"/>
</dbReference>
<evidence type="ECO:0000256" key="3">
    <source>
        <dbReference type="PROSITE-ProRule" id="PRU00023"/>
    </source>
</evidence>
<sequence>MAIMASLHRYVRFTDSVHINSINFLLQSGFDVNTTYKGNSIISLYLKRPDVKTKVVKFLIDNGSDVNHKGYMETPLCVLLKNRTIAPHKAKKLVTLLIKAGADINLKSVNGSSPIVCFMYNSNINTLDMLRFMLRNGANVSVKNFRGYNLLHIYLEGCMVRKDVIKELLRAGVNPFEKTNNLYELTPMNIYLRNTIDVVNVDVIKYMLKKGIQLNEPGHESALESFLDNNKILLTKELTVLNFILPRISTHNGYTPLLLAAKVDNQEAFMYLLHLGESIYAYSKENDTVLTYALKHGNAYMVNRILQRRPGRTLIHKTFVHFSEHGFNDMFFNMTKMDILESVVHYAFTVCPEFHTQCLEVQLAFPDIVYEYENSLETMRNETIGSYSVYDFVFCRSRGIVPVSVIKHPSFMKFQTSILYGPTIRSIILNSLEFDAWVNEAVDVLNVYCRKRNYWGRLPVELQKNILQYLTSYQIKYILCFKKKTRRFFI</sequence>
<evidence type="ECO:0000313" key="5">
    <source>
        <dbReference type="EMBL" id="QAV35475.1"/>
    </source>
</evidence>
<name>A0A481N4B1_9POXV</name>
<evidence type="ECO:0000256" key="2">
    <source>
        <dbReference type="ARBA" id="ARBA00023043"/>
    </source>
</evidence>
<gene>
    <name evidence="5" type="primary">m149R</name>
</gene>
<dbReference type="EMBL" id="MK388099">
    <property type="protein sequence ID" value="QAV35475.1"/>
    <property type="molecule type" value="Genomic_DNA"/>
</dbReference>
<reference evidence="5 6" key="1">
    <citation type="journal article" date="2019" name="J. Virol.">
        <title>Punctuated evolution of myxoma virus: rapid and disjunct evolution of a recent viral lineage in Australia.</title>
        <authorList>
            <person name="Eden J.-S."/>
            <person name="Kerr P.J."/>
            <person name="Holmes E.C."/>
        </authorList>
    </citation>
    <scope>NUCLEOTIDE SEQUENCE [LARGE SCALE GENOMIC DNA]</scope>
    <source>
        <strain evidence="5">Aust/Vic/Wonga Park/03-2012</strain>
    </source>
</reference>
<dbReference type="SMART" id="SM00248">
    <property type="entry name" value="ANK"/>
    <property type="match status" value="8"/>
</dbReference>
<accession>A0A481N4B1</accession>
<protein>
    <submittedName>
        <fullName evidence="5">M149R</fullName>
    </submittedName>
</protein>
<dbReference type="Proteomes" id="UP000291627">
    <property type="component" value="Segment"/>
</dbReference>
<evidence type="ECO:0000259" key="4">
    <source>
        <dbReference type="Pfam" id="PF09372"/>
    </source>
</evidence>
<organism evidence="5 6">
    <name type="scientific">Myxoma virus</name>
    <dbReference type="NCBI Taxonomy" id="10273"/>
    <lineage>
        <taxon>Viruses</taxon>
        <taxon>Varidnaviria</taxon>
        <taxon>Bamfordvirae</taxon>
        <taxon>Nucleocytoviricota</taxon>
        <taxon>Pokkesviricetes</taxon>
        <taxon>Chitovirales</taxon>
        <taxon>Poxviridae</taxon>
        <taxon>Chordopoxvirinae</taxon>
        <taxon>Leporipoxvirus</taxon>
        <taxon>Leporipoxvirus myxoma</taxon>
    </lineage>
</organism>
<dbReference type="PROSITE" id="PS50088">
    <property type="entry name" value="ANK_REPEAT"/>
    <property type="match status" value="1"/>
</dbReference>
<evidence type="ECO:0000313" key="6">
    <source>
        <dbReference type="Proteomes" id="UP000291627"/>
    </source>
</evidence>
<proteinExistence type="predicted"/>
<dbReference type="PANTHER" id="PTHR24123:SF33">
    <property type="entry name" value="PROTEIN HOS4"/>
    <property type="match status" value="1"/>
</dbReference>
<dbReference type="InterPro" id="IPR018272">
    <property type="entry name" value="PRANC_domain"/>
</dbReference>
<dbReference type="InterPro" id="IPR036770">
    <property type="entry name" value="Ankyrin_rpt-contain_sf"/>
</dbReference>